<evidence type="ECO:0000313" key="3">
    <source>
        <dbReference type="Proteomes" id="UP001443914"/>
    </source>
</evidence>
<feature type="domain" description="DUF6598" evidence="1">
    <location>
        <begin position="98"/>
        <end position="312"/>
    </location>
</feature>
<protein>
    <recommendedName>
        <fullName evidence="1">DUF6598 domain-containing protein</fullName>
    </recommendedName>
</protein>
<sequence length="346" mass="39476">MNGERFVLEDMFVQLGVAWFPTAPLGRHERYDFSQPQKVPLDDVLASFSPRAQGILEIDDMETEEYDEHYSSDESLSHIDIPWELRPHRNKPSSSPAIEIFSIFIGKEKSKAIQIHGSIEILSEGVRVCYIFRRDRKDALFLSEHMNTAGVLDGSRLYEDGDDLEVKVDVEDAEGSLAIKGYAKWDAEILDSWYRDKQLCSFFQGQNGFFAVHYSVFSNAVLASPKIYFQLKRGSVDKCPTVYGNITSQYCKHFYASRYHQDFYRSVLFMKTQGDAVPLSADGLVPLRQPSVVVPTYSPFIVNVDLSASTLKMSSVLKIEIGDDYCKTIETDDYTLRIEVDWCEIK</sequence>
<keyword evidence="3" id="KW-1185">Reference proteome</keyword>
<name>A0AAW1JL35_SAPOF</name>
<dbReference type="InterPro" id="IPR046533">
    <property type="entry name" value="DUF6598"/>
</dbReference>
<reference evidence="2" key="1">
    <citation type="submission" date="2024-03" db="EMBL/GenBank/DDBJ databases">
        <title>WGS assembly of Saponaria officinalis var. Norfolk2.</title>
        <authorList>
            <person name="Jenkins J."/>
            <person name="Shu S."/>
            <person name="Grimwood J."/>
            <person name="Barry K."/>
            <person name="Goodstein D."/>
            <person name="Schmutz J."/>
            <person name="Leebens-Mack J."/>
            <person name="Osbourn A."/>
        </authorList>
    </citation>
    <scope>NUCLEOTIDE SEQUENCE [LARGE SCALE GENOMIC DNA]</scope>
    <source>
        <strain evidence="2">JIC</strain>
    </source>
</reference>
<gene>
    <name evidence="2" type="ORF">RND81_07G006200</name>
</gene>
<evidence type="ECO:0000259" key="1">
    <source>
        <dbReference type="Pfam" id="PF20241"/>
    </source>
</evidence>
<dbReference type="Proteomes" id="UP001443914">
    <property type="component" value="Unassembled WGS sequence"/>
</dbReference>
<organism evidence="2 3">
    <name type="scientific">Saponaria officinalis</name>
    <name type="common">Common soapwort</name>
    <name type="synonym">Lychnis saponaria</name>
    <dbReference type="NCBI Taxonomy" id="3572"/>
    <lineage>
        <taxon>Eukaryota</taxon>
        <taxon>Viridiplantae</taxon>
        <taxon>Streptophyta</taxon>
        <taxon>Embryophyta</taxon>
        <taxon>Tracheophyta</taxon>
        <taxon>Spermatophyta</taxon>
        <taxon>Magnoliopsida</taxon>
        <taxon>eudicotyledons</taxon>
        <taxon>Gunneridae</taxon>
        <taxon>Pentapetalae</taxon>
        <taxon>Caryophyllales</taxon>
        <taxon>Caryophyllaceae</taxon>
        <taxon>Caryophylleae</taxon>
        <taxon>Saponaria</taxon>
    </lineage>
</organism>
<dbReference type="AlphaFoldDB" id="A0AAW1JL35"/>
<accession>A0AAW1JL35</accession>
<proteinExistence type="predicted"/>
<comment type="caution">
    <text evidence="2">The sequence shown here is derived from an EMBL/GenBank/DDBJ whole genome shotgun (WGS) entry which is preliminary data.</text>
</comment>
<dbReference type="Pfam" id="PF20241">
    <property type="entry name" value="DUF6598"/>
    <property type="match status" value="1"/>
</dbReference>
<dbReference type="EMBL" id="JBDFQZ010000007">
    <property type="protein sequence ID" value="KAK9704707.1"/>
    <property type="molecule type" value="Genomic_DNA"/>
</dbReference>
<evidence type="ECO:0000313" key="2">
    <source>
        <dbReference type="EMBL" id="KAK9704707.1"/>
    </source>
</evidence>